<feature type="binding site" evidence="10">
    <location>
        <begin position="3"/>
        <end position="10"/>
    </location>
    <ligand>
        <name>ATP</name>
        <dbReference type="ChEBI" id="CHEBI:30616"/>
    </ligand>
</feature>
<evidence type="ECO:0000256" key="1">
    <source>
        <dbReference type="ARBA" id="ARBA00009922"/>
    </source>
</evidence>
<dbReference type="EC" id="5.6.2.4" evidence="8"/>
<feature type="domain" description="UvrD-like helicase C-terminal" evidence="13">
    <location>
        <begin position="273"/>
        <end position="538"/>
    </location>
</feature>
<keyword evidence="5 10" id="KW-0067">ATP-binding</keyword>
<dbReference type="Gene3D" id="1.10.10.160">
    <property type="match status" value="1"/>
</dbReference>
<comment type="caution">
    <text evidence="14">The sequence shown here is derived from an EMBL/GenBank/DDBJ whole genome shotgun (WGS) entry which is preliminary data.</text>
</comment>
<gene>
    <name evidence="14" type="ORF">IAC08_02540</name>
</gene>
<dbReference type="GO" id="GO:0005829">
    <property type="term" value="C:cytosol"/>
    <property type="evidence" value="ECO:0007669"/>
    <property type="project" value="TreeGrafter"/>
</dbReference>
<dbReference type="GO" id="GO:0003677">
    <property type="term" value="F:DNA binding"/>
    <property type="evidence" value="ECO:0007669"/>
    <property type="project" value="InterPro"/>
</dbReference>
<evidence type="ECO:0000256" key="5">
    <source>
        <dbReference type="ARBA" id="ARBA00022840"/>
    </source>
</evidence>
<evidence type="ECO:0000259" key="12">
    <source>
        <dbReference type="PROSITE" id="PS51198"/>
    </source>
</evidence>
<evidence type="ECO:0000256" key="4">
    <source>
        <dbReference type="ARBA" id="ARBA00022806"/>
    </source>
</evidence>
<sequence length="670" mass="75665">MLAGAGTGKTKTIIARAAWLISNGVDPSRIQILSFTRKSAGEIVQRVRSMLPDVKHLNGNTFHSWCTSLIKSYPKVFPFSAFTLLEPADQADAFKLLLGKDKIVIEKTRMKPAVFRDVYSYAVNVRCSLSEAMRKIVFDGARDETTDGLIEENRHHFAAIIKKYQEYKLRHRQLDYDDILQGVVSVLSKDAQARKYISSRYDHILVDEMQDTNPLQWSLLSQFLDGCHLFCVGDDAQSIYAFRGADFKNVHSFTERVPGSEILKLEENYRSTQEILDVSNWLLEQSPLNYGKQLKAVRGHGEKPRLEQFHSEWDEANWIADDILKSCAEDSRSYKDFMVLSRTVRGLRSLETVLIERKIPYQVFGGIQLLESAHIRDLLSALKVVSNIRDEISWTRYLCLWPGIGEVTAARYIDDFQSCATLDECLKILSEKLPSKGRTGRGVTDVLSAVKNLDSKPSEAIDTAYARMEGLLSARYSADWKKRSPDFQVLGQIAKSYSTVNEFIVEFVLDPSLNESFVKDKDTTGDVVTLSTIHSAKGLESDTCYVLNVSPGMYPMGRSVAEGQDAVEEERRCLYVALTRAENRLVVTRSLDSINSNRFRWDSEAGKYVPERPGEANGEKDEDRVETYFFNGLPAGLFDSETPGEIPDAKDDSYSGPQAEWSPFSDFDFS</sequence>
<dbReference type="PANTHER" id="PTHR11070">
    <property type="entry name" value="UVRD / RECB / PCRA DNA HELICASE FAMILY MEMBER"/>
    <property type="match status" value="1"/>
</dbReference>
<dbReference type="GO" id="GO:0005524">
    <property type="term" value="F:ATP binding"/>
    <property type="evidence" value="ECO:0007669"/>
    <property type="project" value="UniProtKB-UniRule"/>
</dbReference>
<organism evidence="14 15">
    <name type="scientific">Candidatus Cryptobacteroides intestinigallinarum</name>
    <dbReference type="NCBI Taxonomy" id="2840767"/>
    <lineage>
        <taxon>Bacteria</taxon>
        <taxon>Pseudomonadati</taxon>
        <taxon>Bacteroidota</taxon>
        <taxon>Bacteroidia</taxon>
        <taxon>Bacteroidales</taxon>
        <taxon>Candidatus Cryptobacteroides</taxon>
    </lineage>
</organism>
<evidence type="ECO:0000259" key="13">
    <source>
        <dbReference type="PROSITE" id="PS51217"/>
    </source>
</evidence>
<keyword evidence="6" id="KW-0413">Isomerase</keyword>
<reference evidence="14" key="1">
    <citation type="submission" date="2020-10" db="EMBL/GenBank/DDBJ databases">
        <authorList>
            <person name="Gilroy R."/>
        </authorList>
    </citation>
    <scope>NUCLEOTIDE SEQUENCE</scope>
    <source>
        <strain evidence="14">B1-3475</strain>
    </source>
</reference>
<evidence type="ECO:0000256" key="11">
    <source>
        <dbReference type="SAM" id="MobiDB-lite"/>
    </source>
</evidence>
<dbReference type="Proteomes" id="UP000823617">
    <property type="component" value="Unassembled WGS sequence"/>
</dbReference>
<dbReference type="InterPro" id="IPR000212">
    <property type="entry name" value="DNA_helicase_UvrD/REP"/>
</dbReference>
<dbReference type="Pfam" id="PF00580">
    <property type="entry name" value="UvrD-helicase"/>
    <property type="match status" value="1"/>
</dbReference>
<name>A0A9D9MZ86_9BACT</name>
<dbReference type="Gene3D" id="1.10.486.10">
    <property type="entry name" value="PCRA, domain 4"/>
    <property type="match status" value="1"/>
</dbReference>
<dbReference type="CDD" id="cd17932">
    <property type="entry name" value="DEXQc_UvrD"/>
    <property type="match status" value="1"/>
</dbReference>
<comment type="catalytic activity">
    <reaction evidence="7">
        <text>Couples ATP hydrolysis with the unwinding of duplex DNA by translocating in the 3'-5' direction.</text>
        <dbReference type="EC" id="5.6.2.4"/>
    </reaction>
</comment>
<dbReference type="PANTHER" id="PTHR11070:SF3">
    <property type="entry name" value="DNA 3'-5' HELICASE"/>
    <property type="match status" value="1"/>
</dbReference>
<dbReference type="EMBL" id="JADIMK010000020">
    <property type="protein sequence ID" value="MBO8455267.1"/>
    <property type="molecule type" value="Genomic_DNA"/>
</dbReference>
<reference evidence="14" key="2">
    <citation type="journal article" date="2021" name="PeerJ">
        <title>Extensive microbial diversity within the chicken gut microbiome revealed by metagenomics and culture.</title>
        <authorList>
            <person name="Gilroy R."/>
            <person name="Ravi A."/>
            <person name="Getino M."/>
            <person name="Pursley I."/>
            <person name="Horton D.L."/>
            <person name="Alikhan N.F."/>
            <person name="Baker D."/>
            <person name="Gharbi K."/>
            <person name="Hall N."/>
            <person name="Watson M."/>
            <person name="Adriaenssens E.M."/>
            <person name="Foster-Nyarko E."/>
            <person name="Jarju S."/>
            <person name="Secka A."/>
            <person name="Antonio M."/>
            <person name="Oren A."/>
            <person name="Chaudhuri R.R."/>
            <person name="La Ragione R."/>
            <person name="Hildebrand F."/>
            <person name="Pallen M.J."/>
        </authorList>
    </citation>
    <scope>NUCLEOTIDE SEQUENCE</scope>
    <source>
        <strain evidence="14">B1-3475</strain>
    </source>
</reference>
<evidence type="ECO:0000256" key="2">
    <source>
        <dbReference type="ARBA" id="ARBA00022741"/>
    </source>
</evidence>
<dbReference type="InterPro" id="IPR014016">
    <property type="entry name" value="UvrD-like_ATP-bd"/>
</dbReference>
<dbReference type="PROSITE" id="PS51198">
    <property type="entry name" value="UVRD_HELICASE_ATP_BIND"/>
    <property type="match status" value="1"/>
</dbReference>
<evidence type="ECO:0000256" key="6">
    <source>
        <dbReference type="ARBA" id="ARBA00023235"/>
    </source>
</evidence>
<evidence type="ECO:0000256" key="8">
    <source>
        <dbReference type="ARBA" id="ARBA00034808"/>
    </source>
</evidence>
<dbReference type="Gene3D" id="3.40.50.300">
    <property type="entry name" value="P-loop containing nucleotide triphosphate hydrolases"/>
    <property type="match status" value="2"/>
</dbReference>
<keyword evidence="3 10" id="KW-0378">Hydrolase</keyword>
<keyword evidence="4 10" id="KW-0347">Helicase</keyword>
<dbReference type="AlphaFoldDB" id="A0A9D9MZ86"/>
<comment type="catalytic activity">
    <reaction evidence="9">
        <text>ATP + H2O = ADP + phosphate + H(+)</text>
        <dbReference type="Rhea" id="RHEA:13065"/>
        <dbReference type="ChEBI" id="CHEBI:15377"/>
        <dbReference type="ChEBI" id="CHEBI:15378"/>
        <dbReference type="ChEBI" id="CHEBI:30616"/>
        <dbReference type="ChEBI" id="CHEBI:43474"/>
        <dbReference type="ChEBI" id="CHEBI:456216"/>
        <dbReference type="EC" id="5.6.2.4"/>
    </reaction>
</comment>
<evidence type="ECO:0000313" key="15">
    <source>
        <dbReference type="Proteomes" id="UP000823617"/>
    </source>
</evidence>
<proteinExistence type="inferred from homology"/>
<feature type="region of interest" description="Disordered" evidence="11">
    <location>
        <begin position="634"/>
        <end position="670"/>
    </location>
</feature>
<dbReference type="GO" id="GO:0016787">
    <property type="term" value="F:hydrolase activity"/>
    <property type="evidence" value="ECO:0007669"/>
    <property type="project" value="UniProtKB-UniRule"/>
</dbReference>
<accession>A0A9D9MZ86</accession>
<evidence type="ECO:0000256" key="7">
    <source>
        <dbReference type="ARBA" id="ARBA00034617"/>
    </source>
</evidence>
<keyword evidence="2 10" id="KW-0547">Nucleotide-binding</keyword>
<dbReference type="InterPro" id="IPR027417">
    <property type="entry name" value="P-loop_NTPase"/>
</dbReference>
<dbReference type="InterPro" id="IPR014017">
    <property type="entry name" value="DNA_helicase_UvrD-like_C"/>
</dbReference>
<protein>
    <recommendedName>
        <fullName evidence="8">DNA 3'-5' helicase</fullName>
        <ecNumber evidence="8">5.6.2.4</ecNumber>
    </recommendedName>
</protein>
<evidence type="ECO:0000256" key="3">
    <source>
        <dbReference type="ARBA" id="ARBA00022801"/>
    </source>
</evidence>
<dbReference type="GO" id="GO:0000725">
    <property type="term" value="P:recombinational repair"/>
    <property type="evidence" value="ECO:0007669"/>
    <property type="project" value="TreeGrafter"/>
</dbReference>
<feature type="domain" description="UvrD-like helicase ATP-binding" evidence="12">
    <location>
        <begin position="1"/>
        <end position="272"/>
    </location>
</feature>
<comment type="similarity">
    <text evidence="1">Belongs to the helicase family. UvrD subfamily.</text>
</comment>
<evidence type="ECO:0000313" key="14">
    <source>
        <dbReference type="EMBL" id="MBO8455267.1"/>
    </source>
</evidence>
<dbReference type="Pfam" id="PF13361">
    <property type="entry name" value="UvrD_C"/>
    <property type="match status" value="1"/>
</dbReference>
<dbReference type="SUPFAM" id="SSF52540">
    <property type="entry name" value="P-loop containing nucleoside triphosphate hydrolases"/>
    <property type="match status" value="1"/>
</dbReference>
<evidence type="ECO:0000256" key="9">
    <source>
        <dbReference type="ARBA" id="ARBA00048988"/>
    </source>
</evidence>
<dbReference type="PROSITE" id="PS51217">
    <property type="entry name" value="UVRD_HELICASE_CTER"/>
    <property type="match status" value="1"/>
</dbReference>
<dbReference type="GO" id="GO:0043138">
    <property type="term" value="F:3'-5' DNA helicase activity"/>
    <property type="evidence" value="ECO:0007669"/>
    <property type="project" value="UniProtKB-EC"/>
</dbReference>
<dbReference type="InterPro" id="IPR013986">
    <property type="entry name" value="DExx_box_DNA_helicase_dom_sf"/>
</dbReference>
<evidence type="ECO:0000256" key="10">
    <source>
        <dbReference type="PROSITE-ProRule" id="PRU00560"/>
    </source>
</evidence>